<dbReference type="Pfam" id="PF03412">
    <property type="entry name" value="Peptidase_C39"/>
    <property type="match status" value="1"/>
</dbReference>
<dbReference type="InterPro" id="IPR005074">
    <property type="entry name" value="Peptidase_C39"/>
</dbReference>
<evidence type="ECO:0000256" key="4">
    <source>
        <dbReference type="ARBA" id="ARBA00023136"/>
    </source>
</evidence>
<dbReference type="GO" id="GO:0005524">
    <property type="term" value="F:ATP binding"/>
    <property type="evidence" value="ECO:0007669"/>
    <property type="project" value="InterPro"/>
</dbReference>
<keyword evidence="2 5" id="KW-0812">Transmembrane</keyword>
<feature type="transmembrane region" description="Helical" evidence="5">
    <location>
        <begin position="395"/>
        <end position="416"/>
    </location>
</feature>
<dbReference type="RefSeq" id="WP_119409011.1">
    <property type="nucleotide sequence ID" value="NZ_CP032869.1"/>
</dbReference>
<keyword evidence="3 5" id="KW-1133">Transmembrane helix</keyword>
<dbReference type="SUPFAM" id="SSF90123">
    <property type="entry name" value="ABC transporter transmembrane region"/>
    <property type="match status" value="1"/>
</dbReference>
<comment type="subcellular location">
    <subcellularLocation>
        <location evidence="1">Cell membrane</location>
        <topology evidence="1">Multi-pass membrane protein</topology>
    </subcellularLocation>
</comment>
<sequence length="464" mass="52591">MFKISTVRKAFVRQLSTFDCGAACLSMILNYTGRGPEIAAFRSGIRVKEFGMSLFDMANQAQTLGFPCRSVEMSIDYLKTIHKPVILHVLNQYQEYHYLVCFGSRIRKGKVEFLLADPAKQVFYCKENQLDDMWESKAALYFDELPERSVNSLKLKWIWMSFRRLIPPALWCSIPLINVGAMLCGIAITWTLQRGLTNSLADKSLSYLIALPVLLLIISMFKSLMGFVRQVILLTINKRISVEFTARFVENILTKGRGGIGDPEFANLKHGLNDTHKIQAGLTTFISCALTEGSFLFSSIVLLTYFFPLACFIIVLYILISVFFIMKDYPEASYLSAERHSALANAEQKIRTELPFFNGLNAQETSKKINVHRSLHENYIDSERKIGMALVKQSLLLECIGNLAVIIVFTLGLLRLEKSMDYTTFMVSVVLSFLITSMFPRLSASYFIVAEALDSARQQSINYQ</sequence>
<evidence type="ECO:0000256" key="2">
    <source>
        <dbReference type="ARBA" id="ARBA00022692"/>
    </source>
</evidence>
<feature type="transmembrane region" description="Helical" evidence="5">
    <location>
        <begin position="204"/>
        <end position="221"/>
    </location>
</feature>
<feature type="transmembrane region" description="Helical" evidence="5">
    <location>
        <begin position="422"/>
        <end position="439"/>
    </location>
</feature>
<dbReference type="KEGG" id="muh:HYN43_008360"/>
<dbReference type="InterPro" id="IPR011527">
    <property type="entry name" value="ABC1_TM_dom"/>
</dbReference>
<dbReference type="AlphaFoldDB" id="A0A494VVH7"/>
<dbReference type="GO" id="GO:0140359">
    <property type="term" value="F:ABC-type transporter activity"/>
    <property type="evidence" value="ECO:0007669"/>
    <property type="project" value="InterPro"/>
</dbReference>
<dbReference type="EMBL" id="CP032869">
    <property type="protein sequence ID" value="AYL95308.1"/>
    <property type="molecule type" value="Genomic_DNA"/>
</dbReference>
<accession>A0A494VVH7</accession>
<keyword evidence="9" id="KW-1185">Reference proteome</keyword>
<feature type="domain" description="Peptidase C39" evidence="7">
    <location>
        <begin position="14"/>
        <end position="141"/>
    </location>
</feature>
<evidence type="ECO:0000256" key="5">
    <source>
        <dbReference type="SAM" id="Phobius"/>
    </source>
</evidence>
<dbReference type="GO" id="GO:0008233">
    <property type="term" value="F:peptidase activity"/>
    <property type="evidence" value="ECO:0007669"/>
    <property type="project" value="InterPro"/>
</dbReference>
<protein>
    <recommendedName>
        <fullName evidence="10">Peptidase domain-containing ABC transporter</fullName>
    </recommendedName>
</protein>
<feature type="transmembrane region" description="Helical" evidence="5">
    <location>
        <begin position="278"/>
        <end position="297"/>
    </location>
</feature>
<evidence type="ECO:0000313" key="8">
    <source>
        <dbReference type="EMBL" id="AYL95308.1"/>
    </source>
</evidence>
<evidence type="ECO:0008006" key="10">
    <source>
        <dbReference type="Google" id="ProtNLM"/>
    </source>
</evidence>
<gene>
    <name evidence="8" type="ORF">HYN43_008360</name>
</gene>
<dbReference type="OrthoDB" id="792861at2"/>
<organism evidence="8 9">
    <name type="scientific">Mucilaginibacter celer</name>
    <dbReference type="NCBI Taxonomy" id="2305508"/>
    <lineage>
        <taxon>Bacteria</taxon>
        <taxon>Pseudomonadati</taxon>
        <taxon>Bacteroidota</taxon>
        <taxon>Sphingobacteriia</taxon>
        <taxon>Sphingobacteriales</taxon>
        <taxon>Sphingobacteriaceae</taxon>
        <taxon>Mucilaginibacter</taxon>
    </lineage>
</organism>
<reference evidence="8 9" key="1">
    <citation type="submission" date="2018-10" db="EMBL/GenBank/DDBJ databases">
        <title>Genome sequencing of Mucilaginibacter sp. HYN0043.</title>
        <authorList>
            <person name="Kim M."/>
            <person name="Yi H."/>
        </authorList>
    </citation>
    <scope>NUCLEOTIDE SEQUENCE [LARGE SCALE GENOMIC DNA]</scope>
    <source>
        <strain evidence="8 9">HYN0043</strain>
    </source>
</reference>
<dbReference type="GO" id="GO:0005886">
    <property type="term" value="C:plasma membrane"/>
    <property type="evidence" value="ECO:0007669"/>
    <property type="project" value="UniProtKB-SubCell"/>
</dbReference>
<evidence type="ECO:0000259" key="7">
    <source>
        <dbReference type="PROSITE" id="PS50990"/>
    </source>
</evidence>
<dbReference type="Proteomes" id="UP000270046">
    <property type="component" value="Chromosome"/>
</dbReference>
<dbReference type="Gene3D" id="1.20.1560.10">
    <property type="entry name" value="ABC transporter type 1, transmembrane domain"/>
    <property type="match status" value="1"/>
</dbReference>
<dbReference type="PROSITE" id="PS50929">
    <property type="entry name" value="ABC_TM1F"/>
    <property type="match status" value="1"/>
</dbReference>
<dbReference type="InterPro" id="IPR036640">
    <property type="entry name" value="ABC1_TM_sf"/>
</dbReference>
<evidence type="ECO:0000313" key="9">
    <source>
        <dbReference type="Proteomes" id="UP000270046"/>
    </source>
</evidence>
<dbReference type="GO" id="GO:0006508">
    <property type="term" value="P:proteolysis"/>
    <property type="evidence" value="ECO:0007669"/>
    <property type="project" value="InterPro"/>
</dbReference>
<proteinExistence type="predicted"/>
<name>A0A494VVH7_9SPHI</name>
<dbReference type="PROSITE" id="PS50990">
    <property type="entry name" value="PEPTIDASE_C39"/>
    <property type="match status" value="1"/>
</dbReference>
<evidence type="ECO:0000259" key="6">
    <source>
        <dbReference type="PROSITE" id="PS50929"/>
    </source>
</evidence>
<dbReference type="Gene3D" id="3.90.70.10">
    <property type="entry name" value="Cysteine proteinases"/>
    <property type="match status" value="1"/>
</dbReference>
<evidence type="ECO:0000256" key="3">
    <source>
        <dbReference type="ARBA" id="ARBA00022989"/>
    </source>
</evidence>
<feature type="transmembrane region" description="Helical" evidence="5">
    <location>
        <begin position="303"/>
        <end position="326"/>
    </location>
</feature>
<evidence type="ECO:0000256" key="1">
    <source>
        <dbReference type="ARBA" id="ARBA00004651"/>
    </source>
</evidence>
<feature type="domain" description="ABC transmembrane type-1" evidence="6">
    <location>
        <begin position="176"/>
        <end position="326"/>
    </location>
</feature>
<feature type="transmembrane region" description="Helical" evidence="5">
    <location>
        <begin position="169"/>
        <end position="192"/>
    </location>
</feature>
<keyword evidence="4 5" id="KW-0472">Membrane</keyword>